<dbReference type="PANTHER" id="PTHR28309">
    <property type="entry name" value="REQUIRED FOR EXCISION 1-B DOMAIN-CONTAINING PROTEIN"/>
    <property type="match status" value="1"/>
</dbReference>
<dbReference type="EMBL" id="JAPMOS010000020">
    <property type="protein sequence ID" value="KAJ4459416.1"/>
    <property type="molecule type" value="Genomic_DNA"/>
</dbReference>
<comment type="caution">
    <text evidence="1">The sequence shown here is derived from an EMBL/GenBank/DDBJ whole genome shotgun (WGS) entry which is preliminary data.</text>
</comment>
<name>A0ABQ8UJL1_9EUKA</name>
<evidence type="ECO:0000313" key="2">
    <source>
        <dbReference type="Proteomes" id="UP001141327"/>
    </source>
</evidence>
<organism evidence="1 2">
    <name type="scientific">Paratrimastix pyriformis</name>
    <dbReference type="NCBI Taxonomy" id="342808"/>
    <lineage>
        <taxon>Eukaryota</taxon>
        <taxon>Metamonada</taxon>
        <taxon>Preaxostyla</taxon>
        <taxon>Paratrimastigidae</taxon>
        <taxon>Paratrimastix</taxon>
    </lineage>
</organism>
<keyword evidence="2" id="KW-1185">Reference proteome</keyword>
<reference evidence="1" key="1">
    <citation type="journal article" date="2022" name="bioRxiv">
        <title>Genomics of Preaxostyla Flagellates Illuminates Evolutionary Transitions and the Path Towards Mitochondrial Loss.</title>
        <authorList>
            <person name="Novak L.V.F."/>
            <person name="Treitli S.C."/>
            <person name="Pyrih J."/>
            <person name="Halakuc P."/>
            <person name="Pipaliya S.V."/>
            <person name="Vacek V."/>
            <person name="Brzon O."/>
            <person name="Soukal P."/>
            <person name="Eme L."/>
            <person name="Dacks J.B."/>
            <person name="Karnkowska A."/>
            <person name="Elias M."/>
            <person name="Hampl V."/>
        </authorList>
    </citation>
    <scope>NUCLEOTIDE SEQUENCE</scope>
    <source>
        <strain evidence="1">RCP-MX</strain>
    </source>
</reference>
<protein>
    <submittedName>
        <fullName evidence="1">DNA repair REX1-B</fullName>
    </submittedName>
</protein>
<dbReference type="Pfam" id="PF14966">
    <property type="entry name" value="DNA_repr_REX1B"/>
    <property type="match status" value="1"/>
</dbReference>
<dbReference type="InterPro" id="IPR039491">
    <property type="entry name" value="REX1-B"/>
</dbReference>
<proteinExistence type="predicted"/>
<dbReference type="PANTHER" id="PTHR28309:SF1">
    <property type="entry name" value="REQUIRED FOR EXCISION 1-B DOMAIN-CONTAINING PROTEIN"/>
    <property type="match status" value="1"/>
</dbReference>
<accession>A0ABQ8UJL1</accession>
<sequence>MLPPFLVSAPNYMHLREGTRHSKHASCTKKISLWKRFGHGCGDVANTPQELVMEETTPEKFETPLALLKDFLTLQEERVHTYQRFDENLKNFLADHNEAEYLRHVRNTTSAFQSLSEEIIEIRRKLEAKGHRREGELIGQLQDQEREKLRLTVGIHQLKTRGVRTPGDEEQMHAHLSELGGIIDTIGDLVDEIRELKNAEQERNPPKAHPADDS</sequence>
<dbReference type="Proteomes" id="UP001141327">
    <property type="component" value="Unassembled WGS sequence"/>
</dbReference>
<evidence type="ECO:0000313" key="1">
    <source>
        <dbReference type="EMBL" id="KAJ4459416.1"/>
    </source>
</evidence>
<gene>
    <name evidence="1" type="ORF">PAPYR_4724</name>
</gene>